<organism evidence="9 10">
    <name type="scientific">Glutamicibacter soli</name>
    <dbReference type="NCBI Taxonomy" id="453836"/>
    <lineage>
        <taxon>Bacteria</taxon>
        <taxon>Bacillati</taxon>
        <taxon>Actinomycetota</taxon>
        <taxon>Actinomycetes</taxon>
        <taxon>Micrococcales</taxon>
        <taxon>Micrococcaceae</taxon>
        <taxon>Glutamicibacter</taxon>
    </lineage>
</organism>
<keyword evidence="2" id="KW-1277">Toxin-antitoxin system</keyword>
<evidence type="ECO:0000256" key="3">
    <source>
        <dbReference type="ARBA" id="ARBA00022722"/>
    </source>
</evidence>
<keyword evidence="3" id="KW-0540">Nuclease</keyword>
<evidence type="ECO:0000256" key="4">
    <source>
        <dbReference type="ARBA" id="ARBA00022723"/>
    </source>
</evidence>
<evidence type="ECO:0000259" key="8">
    <source>
        <dbReference type="Pfam" id="PF01850"/>
    </source>
</evidence>
<evidence type="ECO:0000256" key="2">
    <source>
        <dbReference type="ARBA" id="ARBA00022649"/>
    </source>
</evidence>
<protein>
    <submittedName>
        <fullName evidence="9">PIN domain-containing protein</fullName>
    </submittedName>
</protein>
<keyword evidence="5" id="KW-0378">Hydrolase</keyword>
<evidence type="ECO:0000256" key="5">
    <source>
        <dbReference type="ARBA" id="ARBA00022801"/>
    </source>
</evidence>
<dbReference type="CDD" id="cd18746">
    <property type="entry name" value="PIN_VapC4-5_FitB-like"/>
    <property type="match status" value="1"/>
</dbReference>
<dbReference type="PANTHER" id="PTHR33653:SF1">
    <property type="entry name" value="RIBONUCLEASE VAPC2"/>
    <property type="match status" value="1"/>
</dbReference>
<reference evidence="9 10" key="1">
    <citation type="submission" date="2020-01" db="EMBL/GenBank/DDBJ databases">
        <title>Glutamicibacter soli M275.</title>
        <authorList>
            <person name="Meng X."/>
        </authorList>
    </citation>
    <scope>NUCLEOTIDE SEQUENCE [LARGE SCALE GENOMIC DNA]</scope>
    <source>
        <strain evidence="9 10">M275</strain>
    </source>
</reference>
<comment type="cofactor">
    <cofactor evidence="1">
        <name>Mg(2+)</name>
        <dbReference type="ChEBI" id="CHEBI:18420"/>
    </cofactor>
</comment>
<feature type="domain" description="PIN" evidence="8">
    <location>
        <begin position="3"/>
        <end position="126"/>
    </location>
</feature>
<evidence type="ECO:0000256" key="7">
    <source>
        <dbReference type="ARBA" id="ARBA00038093"/>
    </source>
</evidence>
<dbReference type="PANTHER" id="PTHR33653">
    <property type="entry name" value="RIBONUCLEASE VAPC2"/>
    <property type="match status" value="1"/>
</dbReference>
<accession>A0A6L9G3F9</accession>
<dbReference type="Pfam" id="PF01850">
    <property type="entry name" value="PIN"/>
    <property type="match status" value="1"/>
</dbReference>
<proteinExistence type="inferred from homology"/>
<keyword evidence="6" id="KW-0460">Magnesium</keyword>
<evidence type="ECO:0000256" key="6">
    <source>
        <dbReference type="ARBA" id="ARBA00022842"/>
    </source>
</evidence>
<evidence type="ECO:0000256" key="1">
    <source>
        <dbReference type="ARBA" id="ARBA00001946"/>
    </source>
</evidence>
<comment type="similarity">
    <text evidence="7">Belongs to the PINc/VapC protein family.</text>
</comment>
<dbReference type="InterPro" id="IPR050556">
    <property type="entry name" value="Type_II_TA_system_RNase"/>
</dbReference>
<evidence type="ECO:0000313" key="9">
    <source>
        <dbReference type="EMBL" id="NAZ15355.1"/>
    </source>
</evidence>
<comment type="caution">
    <text evidence="9">The sequence shown here is derived from an EMBL/GenBank/DDBJ whole genome shotgun (WGS) entry which is preliminary data.</text>
</comment>
<dbReference type="AlphaFoldDB" id="A0A6L9G3F9"/>
<dbReference type="RefSeq" id="WP_161447715.1">
    <property type="nucleotide sequence ID" value="NZ_WYDN01000003.1"/>
</dbReference>
<dbReference type="GO" id="GO:0046872">
    <property type="term" value="F:metal ion binding"/>
    <property type="evidence" value="ECO:0007669"/>
    <property type="project" value="UniProtKB-KW"/>
</dbReference>
<dbReference type="GO" id="GO:0004518">
    <property type="term" value="F:nuclease activity"/>
    <property type="evidence" value="ECO:0007669"/>
    <property type="project" value="UniProtKB-KW"/>
</dbReference>
<name>A0A6L9G3F9_9MICC</name>
<dbReference type="Gene3D" id="3.40.50.1010">
    <property type="entry name" value="5'-nuclease"/>
    <property type="match status" value="1"/>
</dbReference>
<gene>
    <name evidence="9" type="ORF">GT020_04630</name>
</gene>
<dbReference type="InterPro" id="IPR029060">
    <property type="entry name" value="PIN-like_dom_sf"/>
</dbReference>
<dbReference type="SUPFAM" id="SSF88723">
    <property type="entry name" value="PIN domain-like"/>
    <property type="match status" value="1"/>
</dbReference>
<sequence>MNYLLDTNILSDARRRSSPALNNWLSQQRISELAISVITIFELEKGVQRLERRDNVQGRLLREWLEHSVRTTFSRKIHPVTEEIATVAAGLHVPDPMPEMDALIAATALVHGMTLVTRNTKDFNQISVRLLNPHEL</sequence>
<dbReference type="GO" id="GO:0016787">
    <property type="term" value="F:hydrolase activity"/>
    <property type="evidence" value="ECO:0007669"/>
    <property type="project" value="UniProtKB-KW"/>
</dbReference>
<dbReference type="EMBL" id="WYDN01000003">
    <property type="protein sequence ID" value="NAZ15355.1"/>
    <property type="molecule type" value="Genomic_DNA"/>
</dbReference>
<dbReference type="InterPro" id="IPR002716">
    <property type="entry name" value="PIN_dom"/>
</dbReference>
<keyword evidence="4" id="KW-0479">Metal-binding</keyword>
<evidence type="ECO:0000313" key="10">
    <source>
        <dbReference type="Proteomes" id="UP000477543"/>
    </source>
</evidence>
<dbReference type="Proteomes" id="UP000477543">
    <property type="component" value="Unassembled WGS sequence"/>
</dbReference>